<keyword evidence="2" id="KW-0378">Hydrolase</keyword>
<dbReference type="OrthoDB" id="4464809at2"/>
<evidence type="ECO:0000259" key="1">
    <source>
        <dbReference type="Pfam" id="PF13391"/>
    </source>
</evidence>
<reference evidence="2 3" key="1">
    <citation type="submission" date="2018-07" db="EMBL/GenBank/DDBJ databases">
        <title>Complete genome sequencing of Ornithinimicrobium sp. AMA3305.</title>
        <authorList>
            <person name="Bae J.-W."/>
        </authorList>
    </citation>
    <scope>NUCLEOTIDE SEQUENCE [LARGE SCALE GENOMIC DNA]</scope>
    <source>
        <strain evidence="2 3">AMA3305</strain>
    </source>
</reference>
<proteinExistence type="predicted"/>
<accession>A0A345NKF4</accession>
<keyword evidence="2" id="KW-0255">Endonuclease</keyword>
<dbReference type="KEGG" id="orn:DV701_04635"/>
<keyword evidence="3" id="KW-1185">Reference proteome</keyword>
<dbReference type="AlphaFoldDB" id="A0A345NKF4"/>
<dbReference type="Pfam" id="PF13391">
    <property type="entry name" value="HNH_2"/>
    <property type="match status" value="1"/>
</dbReference>
<keyword evidence="2" id="KW-0540">Nuclease</keyword>
<feature type="domain" description="HNH nuclease" evidence="1">
    <location>
        <begin position="23"/>
        <end position="72"/>
    </location>
</feature>
<sequence length="125" mass="13520">MVALRQGQPQFRGALLGAYGGRCAITGTAVEAVLEAAHIWPHKGHHTNAVWNGLLLRADLHALFDLFQLTVEADSLKVRVSPALQGTEYEALEGTVLTVPATLDDQPAREALAKHNEDCAGWLWA</sequence>
<evidence type="ECO:0000313" key="3">
    <source>
        <dbReference type="Proteomes" id="UP000253790"/>
    </source>
</evidence>
<dbReference type="GO" id="GO:0004519">
    <property type="term" value="F:endonuclease activity"/>
    <property type="evidence" value="ECO:0007669"/>
    <property type="project" value="UniProtKB-KW"/>
</dbReference>
<evidence type="ECO:0000313" key="2">
    <source>
        <dbReference type="EMBL" id="AXH95512.1"/>
    </source>
</evidence>
<protein>
    <submittedName>
        <fullName evidence="2">HNH endonuclease</fullName>
    </submittedName>
</protein>
<organism evidence="2 3">
    <name type="scientific">Ornithinimicrobium avium</name>
    <dbReference type="NCBI Taxonomy" id="2283195"/>
    <lineage>
        <taxon>Bacteria</taxon>
        <taxon>Bacillati</taxon>
        <taxon>Actinomycetota</taxon>
        <taxon>Actinomycetes</taxon>
        <taxon>Micrococcales</taxon>
        <taxon>Ornithinimicrobiaceae</taxon>
        <taxon>Ornithinimicrobium</taxon>
    </lineage>
</organism>
<gene>
    <name evidence="2" type="ORF">DV701_04635</name>
</gene>
<dbReference type="EMBL" id="CP031229">
    <property type="protein sequence ID" value="AXH95512.1"/>
    <property type="molecule type" value="Genomic_DNA"/>
</dbReference>
<dbReference type="InterPro" id="IPR003615">
    <property type="entry name" value="HNH_nuc"/>
</dbReference>
<dbReference type="Proteomes" id="UP000253790">
    <property type="component" value="Chromosome"/>
</dbReference>
<name>A0A345NKF4_9MICO</name>